<name>A0AAD9R8X6_9HYME</name>
<sequence length="337" mass="38375">MSLSLENSTESELIKQRGAIKSKLTSFTKFLRKLNEPSAAELSQLQFRLQNILRDFETFDQIQQRLEMLASDEVTETRYQERADFEDVFYSARTDADNLLKASQASASIQAASTHSPSPLISQDSNTLSNQMQNEIHVKLPTMQLPKFSGSCEAWPGFADAFKSAVDDNPNFRDVQKLIYLRSCLSGKAAEKVESLETTAINYSVAWNILEKYYNDPLAIINSRVKSFFELPAAHKQSAEALGDIVDAAEKHYSALTALNKPFLEAFPMYAVTSKLDEQTRLLWRDNIQGNELPTMRELLDFLHKRRRVLESSRTERSDRLAEKPNRNPQLKSQPRN</sequence>
<keyword evidence="3" id="KW-1185">Reference proteome</keyword>
<dbReference type="PANTHER" id="PTHR22954">
    <property type="entry name" value="RETROVIRAL PROTEASE-RELATED"/>
    <property type="match status" value="1"/>
</dbReference>
<dbReference type="InterPro" id="IPR005312">
    <property type="entry name" value="DUF1759"/>
</dbReference>
<protein>
    <submittedName>
        <fullName evidence="2">Uncharacterized protein</fullName>
    </submittedName>
</protein>
<evidence type="ECO:0000256" key="1">
    <source>
        <dbReference type="SAM" id="MobiDB-lite"/>
    </source>
</evidence>
<reference evidence="2" key="2">
    <citation type="journal article" date="2023" name="Commun. Biol.">
        <title>Intrasexual cuticular hydrocarbon dimorphism in a wasp sheds light on hydrocarbon biosynthesis genes in Hymenoptera.</title>
        <authorList>
            <person name="Moris V.C."/>
            <person name="Podsiadlowski L."/>
            <person name="Martin S."/>
            <person name="Oeyen J.P."/>
            <person name="Donath A."/>
            <person name="Petersen M."/>
            <person name="Wilbrandt J."/>
            <person name="Misof B."/>
            <person name="Liedtke D."/>
            <person name="Thamm M."/>
            <person name="Scheiner R."/>
            <person name="Schmitt T."/>
            <person name="Niehuis O."/>
        </authorList>
    </citation>
    <scope>NUCLEOTIDE SEQUENCE</scope>
    <source>
        <strain evidence="2">GBR_01_08_01A</strain>
    </source>
</reference>
<gene>
    <name evidence="2" type="ORF">KPH14_001261</name>
</gene>
<feature type="compositionally biased region" description="Polar residues" evidence="1">
    <location>
        <begin position="327"/>
        <end position="337"/>
    </location>
</feature>
<evidence type="ECO:0000313" key="2">
    <source>
        <dbReference type="EMBL" id="KAK2575368.1"/>
    </source>
</evidence>
<proteinExistence type="predicted"/>
<organism evidence="2 3">
    <name type="scientific">Odynerus spinipes</name>
    <dbReference type="NCBI Taxonomy" id="1348599"/>
    <lineage>
        <taxon>Eukaryota</taxon>
        <taxon>Metazoa</taxon>
        <taxon>Ecdysozoa</taxon>
        <taxon>Arthropoda</taxon>
        <taxon>Hexapoda</taxon>
        <taxon>Insecta</taxon>
        <taxon>Pterygota</taxon>
        <taxon>Neoptera</taxon>
        <taxon>Endopterygota</taxon>
        <taxon>Hymenoptera</taxon>
        <taxon>Apocrita</taxon>
        <taxon>Aculeata</taxon>
        <taxon>Vespoidea</taxon>
        <taxon>Vespidae</taxon>
        <taxon>Eumeninae</taxon>
        <taxon>Odynerus</taxon>
    </lineage>
</organism>
<comment type="caution">
    <text evidence="2">The sequence shown here is derived from an EMBL/GenBank/DDBJ whole genome shotgun (WGS) entry which is preliminary data.</text>
</comment>
<reference evidence="2" key="1">
    <citation type="submission" date="2021-08" db="EMBL/GenBank/DDBJ databases">
        <authorList>
            <person name="Misof B."/>
            <person name="Oliver O."/>
            <person name="Podsiadlowski L."/>
            <person name="Donath A."/>
            <person name="Peters R."/>
            <person name="Mayer C."/>
            <person name="Rust J."/>
            <person name="Gunkel S."/>
            <person name="Lesny P."/>
            <person name="Martin S."/>
            <person name="Oeyen J.P."/>
            <person name="Petersen M."/>
            <person name="Panagiotis P."/>
            <person name="Wilbrandt J."/>
            <person name="Tanja T."/>
        </authorList>
    </citation>
    <scope>NUCLEOTIDE SEQUENCE</scope>
    <source>
        <strain evidence="2">GBR_01_08_01A</strain>
        <tissue evidence="2">Thorax + abdomen</tissue>
    </source>
</reference>
<dbReference type="Proteomes" id="UP001258017">
    <property type="component" value="Unassembled WGS sequence"/>
</dbReference>
<dbReference type="Pfam" id="PF03564">
    <property type="entry name" value="DUF1759"/>
    <property type="match status" value="1"/>
</dbReference>
<feature type="compositionally biased region" description="Basic and acidic residues" evidence="1">
    <location>
        <begin position="313"/>
        <end position="326"/>
    </location>
</feature>
<feature type="region of interest" description="Disordered" evidence="1">
    <location>
        <begin position="313"/>
        <end position="337"/>
    </location>
</feature>
<dbReference type="AlphaFoldDB" id="A0AAD9R8X6"/>
<evidence type="ECO:0000313" key="3">
    <source>
        <dbReference type="Proteomes" id="UP001258017"/>
    </source>
</evidence>
<dbReference type="PANTHER" id="PTHR22954:SF3">
    <property type="entry name" value="PROTEIN CBG08539"/>
    <property type="match status" value="1"/>
</dbReference>
<accession>A0AAD9R8X6</accession>
<dbReference type="EMBL" id="JAIFRP010004424">
    <property type="protein sequence ID" value="KAK2575368.1"/>
    <property type="molecule type" value="Genomic_DNA"/>
</dbReference>